<dbReference type="Pfam" id="PF00248">
    <property type="entry name" value="Aldo_ket_red"/>
    <property type="match status" value="1"/>
</dbReference>
<accession>A0ABS2GLQ9</accession>
<dbReference type="InterPro" id="IPR017896">
    <property type="entry name" value="4Fe4S_Fe-S-bd"/>
</dbReference>
<dbReference type="Gene3D" id="3.20.20.100">
    <property type="entry name" value="NADP-dependent oxidoreductase domain"/>
    <property type="match status" value="1"/>
</dbReference>
<dbReference type="InterPro" id="IPR017900">
    <property type="entry name" value="4Fe4S_Fe_S_CS"/>
</dbReference>
<dbReference type="InterPro" id="IPR009051">
    <property type="entry name" value="Helical_ferredxn"/>
</dbReference>
<dbReference type="PROSITE" id="PS00198">
    <property type="entry name" value="4FE4S_FER_1"/>
    <property type="match status" value="1"/>
</dbReference>
<dbReference type="PROSITE" id="PS51379">
    <property type="entry name" value="4FE4S_FER_2"/>
    <property type="match status" value="1"/>
</dbReference>
<keyword evidence="3" id="KW-0411">Iron-sulfur</keyword>
<dbReference type="RefSeq" id="WP_204719833.1">
    <property type="nucleotide sequence ID" value="NZ_JACSNR010000002.1"/>
</dbReference>
<dbReference type="Proteomes" id="UP000724149">
    <property type="component" value="Unassembled WGS sequence"/>
</dbReference>
<dbReference type="Gene3D" id="1.10.1060.10">
    <property type="entry name" value="Alpha-helical ferredoxin"/>
    <property type="match status" value="1"/>
</dbReference>
<protein>
    <submittedName>
        <fullName evidence="5">Aldo/keto reductase</fullName>
    </submittedName>
</protein>
<keyword evidence="2" id="KW-0408">Iron</keyword>
<feature type="domain" description="4Fe-4S ferredoxin-type" evidence="4">
    <location>
        <begin position="333"/>
        <end position="361"/>
    </location>
</feature>
<dbReference type="SUPFAM" id="SSF51430">
    <property type="entry name" value="NAD(P)-linked oxidoreductase"/>
    <property type="match status" value="1"/>
</dbReference>
<dbReference type="PANTHER" id="PTHR43312">
    <property type="entry name" value="D-THREO-ALDOSE 1-DEHYDROGENASE"/>
    <property type="match status" value="1"/>
</dbReference>
<evidence type="ECO:0000256" key="1">
    <source>
        <dbReference type="ARBA" id="ARBA00022723"/>
    </source>
</evidence>
<dbReference type="EMBL" id="JACSNR010000002">
    <property type="protein sequence ID" value="MBM6922743.1"/>
    <property type="molecule type" value="Genomic_DNA"/>
</dbReference>
<gene>
    <name evidence="5" type="ORF">H9X81_03420</name>
</gene>
<dbReference type="InterPro" id="IPR023210">
    <property type="entry name" value="NADP_OxRdtase_dom"/>
</dbReference>
<proteinExistence type="predicted"/>
<dbReference type="SUPFAM" id="SSF46548">
    <property type="entry name" value="alpha-helical ferredoxin"/>
    <property type="match status" value="1"/>
</dbReference>
<dbReference type="InterPro" id="IPR053135">
    <property type="entry name" value="AKR2_Oxidoreductase"/>
</dbReference>
<evidence type="ECO:0000256" key="3">
    <source>
        <dbReference type="ARBA" id="ARBA00023014"/>
    </source>
</evidence>
<evidence type="ECO:0000259" key="4">
    <source>
        <dbReference type="PROSITE" id="PS51379"/>
    </source>
</evidence>
<evidence type="ECO:0000313" key="6">
    <source>
        <dbReference type="Proteomes" id="UP000724149"/>
    </source>
</evidence>
<organism evidence="5 6">
    <name type="scientific">Hydrogenoanaerobacterium saccharovorans</name>
    <dbReference type="NCBI Taxonomy" id="474960"/>
    <lineage>
        <taxon>Bacteria</taxon>
        <taxon>Bacillati</taxon>
        <taxon>Bacillota</taxon>
        <taxon>Clostridia</taxon>
        <taxon>Eubacteriales</taxon>
        <taxon>Oscillospiraceae</taxon>
        <taxon>Hydrogenoanaerobacterium</taxon>
    </lineage>
</organism>
<dbReference type="PANTHER" id="PTHR43312:SF2">
    <property type="entry name" value="OXIDOREDUCTASE"/>
    <property type="match status" value="1"/>
</dbReference>
<evidence type="ECO:0000256" key="2">
    <source>
        <dbReference type="ARBA" id="ARBA00023004"/>
    </source>
</evidence>
<dbReference type="CDD" id="cd19096">
    <property type="entry name" value="AKR_Fe-S_oxidoreductase"/>
    <property type="match status" value="1"/>
</dbReference>
<dbReference type="InterPro" id="IPR036812">
    <property type="entry name" value="NAD(P)_OxRdtase_dom_sf"/>
</dbReference>
<keyword evidence="1" id="KW-0479">Metal-binding</keyword>
<reference evidence="5 6" key="1">
    <citation type="journal article" date="2021" name="Sci. Rep.">
        <title>The distribution of antibiotic resistance genes in chicken gut microbiota commensals.</title>
        <authorList>
            <person name="Juricova H."/>
            <person name="Matiasovicova J."/>
            <person name="Kubasova T."/>
            <person name="Cejkova D."/>
            <person name="Rychlik I."/>
        </authorList>
    </citation>
    <scope>NUCLEOTIDE SEQUENCE [LARGE SCALE GENOMIC DNA]</scope>
    <source>
        <strain evidence="5 6">An564</strain>
    </source>
</reference>
<dbReference type="Pfam" id="PF13187">
    <property type="entry name" value="Fer4_9"/>
    <property type="match status" value="1"/>
</dbReference>
<name>A0ABS2GLQ9_9FIRM</name>
<keyword evidence="6" id="KW-1185">Reference proteome</keyword>
<evidence type="ECO:0000313" key="5">
    <source>
        <dbReference type="EMBL" id="MBM6922743.1"/>
    </source>
</evidence>
<comment type="caution">
    <text evidence="5">The sequence shown here is derived from an EMBL/GenBank/DDBJ whole genome shotgun (WGS) entry which is preliminary data.</text>
</comment>
<sequence>MKKLGFGCMRLPVLDPGDVTTIDMPQFEKMVDTFLERGFTYFDTAYVYHSVTSEKAVREALVKRHPRDSFTLATKLPLIKLGEAADMDKYFAEQLENCGVEFFDYFLLHNINSGTWPTVQKLDAFGWLRKQKADGKVVNMGFSFHDSADLLEEILTQNPDMDFVQLQINYLDWENSTIQSRRCYEVATKHGIPVMVMEPIKGGTLANVCEKAEKMFKDHEPELSVASWAIRYAASLPNVKVVLSGMSNMDQLLDNTAYMADFKPLTEEEQEIVRKAADAINESIAIPCTACRYCVDGCPKHIAIPEYFTLYNNIKQSINKGFAIQTLYYSNLAKTHGKASECIACRKCEKSCPQHLTIVDYLKEVASVFEQ</sequence>